<evidence type="ECO:0000256" key="8">
    <source>
        <dbReference type="PROSITE-ProRule" id="PRU10141"/>
    </source>
</evidence>
<dbReference type="AlphaFoldDB" id="A0A2N9HB76"/>
<dbReference type="PANTHER" id="PTHR45631">
    <property type="entry name" value="OS07G0107800 PROTEIN-RELATED"/>
    <property type="match status" value="1"/>
</dbReference>
<proteinExistence type="predicted"/>
<keyword evidence="6 9" id="KW-1133">Transmembrane helix</keyword>
<keyword evidence="4" id="KW-0732">Signal</keyword>
<dbReference type="GO" id="GO:0005524">
    <property type="term" value="F:ATP binding"/>
    <property type="evidence" value="ECO:0007669"/>
    <property type="project" value="UniProtKB-UniRule"/>
</dbReference>
<evidence type="ECO:0000256" key="3">
    <source>
        <dbReference type="ARBA" id="ARBA00022692"/>
    </source>
</evidence>
<dbReference type="FunFam" id="3.80.10.10:FF:000129">
    <property type="entry name" value="Leucine-rich repeat receptor-like kinase"/>
    <property type="match status" value="1"/>
</dbReference>
<evidence type="ECO:0000256" key="9">
    <source>
        <dbReference type="SAM" id="Phobius"/>
    </source>
</evidence>
<keyword evidence="5" id="KW-0677">Repeat</keyword>
<keyword evidence="3 9" id="KW-0812">Transmembrane</keyword>
<evidence type="ECO:0008006" key="11">
    <source>
        <dbReference type="Google" id="ProtNLM"/>
    </source>
</evidence>
<protein>
    <recommendedName>
        <fullName evidence="11">Protein kinase domain-containing protein</fullName>
    </recommendedName>
</protein>
<evidence type="ECO:0000256" key="5">
    <source>
        <dbReference type="ARBA" id="ARBA00022737"/>
    </source>
</evidence>
<keyword evidence="2" id="KW-0433">Leucine-rich repeat</keyword>
<comment type="subcellular location">
    <subcellularLocation>
        <location evidence="1">Membrane</location>
        <topology evidence="1">Single-pass membrane protein</topology>
    </subcellularLocation>
</comment>
<feature type="binding site" evidence="8">
    <location>
        <position position="229"/>
    </location>
    <ligand>
        <name>ATP</name>
        <dbReference type="ChEBI" id="CHEBI:30616"/>
    </ligand>
</feature>
<dbReference type="EMBL" id="OIVN01003490">
    <property type="protein sequence ID" value="SPD11617.1"/>
    <property type="molecule type" value="Genomic_DNA"/>
</dbReference>
<dbReference type="InterPro" id="IPR011009">
    <property type="entry name" value="Kinase-like_dom_sf"/>
</dbReference>
<reference evidence="10" key="1">
    <citation type="submission" date="2018-02" db="EMBL/GenBank/DDBJ databases">
        <authorList>
            <person name="Cohen D.B."/>
            <person name="Kent A.D."/>
        </authorList>
    </citation>
    <scope>NUCLEOTIDE SEQUENCE</scope>
</reference>
<dbReference type="SUPFAM" id="SSF56112">
    <property type="entry name" value="Protein kinase-like (PK-like)"/>
    <property type="match status" value="1"/>
</dbReference>
<dbReference type="SUPFAM" id="SSF52058">
    <property type="entry name" value="L domain-like"/>
    <property type="match status" value="1"/>
</dbReference>
<dbReference type="InterPro" id="IPR032675">
    <property type="entry name" value="LRR_dom_sf"/>
</dbReference>
<dbReference type="GO" id="GO:0016020">
    <property type="term" value="C:membrane"/>
    <property type="evidence" value="ECO:0007669"/>
    <property type="project" value="UniProtKB-SubCell"/>
</dbReference>
<dbReference type="PROSITE" id="PS00107">
    <property type="entry name" value="PROTEIN_KINASE_ATP"/>
    <property type="match status" value="1"/>
</dbReference>
<evidence type="ECO:0000256" key="1">
    <source>
        <dbReference type="ARBA" id="ARBA00004167"/>
    </source>
</evidence>
<dbReference type="PRINTS" id="PR00019">
    <property type="entry name" value="LEURICHRPT"/>
</dbReference>
<dbReference type="Gene3D" id="3.80.10.10">
    <property type="entry name" value="Ribonuclease Inhibitor"/>
    <property type="match status" value="1"/>
</dbReference>
<organism evidence="10">
    <name type="scientific">Fagus sylvatica</name>
    <name type="common">Beechnut</name>
    <dbReference type="NCBI Taxonomy" id="28930"/>
    <lineage>
        <taxon>Eukaryota</taxon>
        <taxon>Viridiplantae</taxon>
        <taxon>Streptophyta</taxon>
        <taxon>Embryophyta</taxon>
        <taxon>Tracheophyta</taxon>
        <taxon>Spermatophyta</taxon>
        <taxon>Magnoliopsida</taxon>
        <taxon>eudicotyledons</taxon>
        <taxon>Gunneridae</taxon>
        <taxon>Pentapetalae</taxon>
        <taxon>rosids</taxon>
        <taxon>fabids</taxon>
        <taxon>Fagales</taxon>
        <taxon>Fagaceae</taxon>
        <taxon>Fagus</taxon>
    </lineage>
</organism>
<sequence>MYGIKRNWQGDPCVPKDYAWDGLSCSYSGFDPPSITSLNLSSMGLTGVIAPFISNLTMIQYLDLSNNSLNGVIPISLSQLSLLRVLNLQNNNLSGSIPMELIERSNKGSLLLSVEGNPNLASVGGNPNPCASSPCKKKKNIVVPVVAAAGGFVILLLCGLALLWHLKRRKKGEVNVVSIGKGRVLESKKQQFTYSEVLRITNNFASVIGKGGFGTVYHGYLDGFQVAVKMLSPSSNKGWPSARASLHDTFIFLS</sequence>
<evidence type="ECO:0000256" key="4">
    <source>
        <dbReference type="ARBA" id="ARBA00022729"/>
    </source>
</evidence>
<evidence type="ECO:0000256" key="2">
    <source>
        <dbReference type="ARBA" id="ARBA00022614"/>
    </source>
</evidence>
<dbReference type="PANTHER" id="PTHR45631:SF197">
    <property type="entry name" value="TYROSINE KINASE FAMILY PROTEIN"/>
    <property type="match status" value="1"/>
</dbReference>
<keyword evidence="8" id="KW-0067">ATP-binding</keyword>
<gene>
    <name evidence="10" type="ORF">FSB_LOCUS39499</name>
</gene>
<accession>A0A2N9HB76</accession>
<evidence type="ECO:0000313" key="10">
    <source>
        <dbReference type="EMBL" id="SPD11617.1"/>
    </source>
</evidence>
<name>A0A2N9HB76_FAGSY</name>
<keyword evidence="8" id="KW-0547">Nucleotide-binding</keyword>
<keyword evidence="7 9" id="KW-0472">Membrane</keyword>
<feature type="transmembrane region" description="Helical" evidence="9">
    <location>
        <begin position="141"/>
        <end position="164"/>
    </location>
</feature>
<dbReference type="InterPro" id="IPR017441">
    <property type="entry name" value="Protein_kinase_ATP_BS"/>
</dbReference>
<dbReference type="Pfam" id="PF13855">
    <property type="entry name" value="LRR_8"/>
    <property type="match status" value="1"/>
</dbReference>
<dbReference type="InterPro" id="IPR001611">
    <property type="entry name" value="Leu-rich_rpt"/>
</dbReference>
<evidence type="ECO:0000256" key="6">
    <source>
        <dbReference type="ARBA" id="ARBA00022989"/>
    </source>
</evidence>
<evidence type="ECO:0000256" key="7">
    <source>
        <dbReference type="ARBA" id="ARBA00023136"/>
    </source>
</evidence>
<dbReference type="Gene3D" id="3.30.200.20">
    <property type="entry name" value="Phosphorylase Kinase, domain 1"/>
    <property type="match status" value="1"/>
</dbReference>